<dbReference type="InterPro" id="IPR009061">
    <property type="entry name" value="DNA-bd_dom_put_sf"/>
</dbReference>
<name>A0A7U7G8U0_9GAMM</name>
<dbReference type="EMBL" id="CBTK010000048">
    <property type="protein sequence ID" value="CDH44026.1"/>
    <property type="molecule type" value="Genomic_DNA"/>
</dbReference>
<sequence length="145" mass="16692">MNIKIGELAKHTDCQVETIRYYEKEGLLPKPMRSRGNYRLYGEAHVERLQFIRHCRSLDMTLSEVRALLRYRDIPDQDCSVVDVLLDEHLHQVDIRIEELLQLKRHLVALREKCSGARATESCGILQGLSDGTCHIISSDDTPFS</sequence>
<evidence type="ECO:0000256" key="1">
    <source>
        <dbReference type="ARBA" id="ARBA00023125"/>
    </source>
</evidence>
<keyword evidence="1" id="KW-0238">DNA-binding</keyword>
<dbReference type="Proteomes" id="UP000019184">
    <property type="component" value="Unassembled WGS sequence"/>
</dbReference>
<dbReference type="Pfam" id="PF13411">
    <property type="entry name" value="MerR_1"/>
    <property type="match status" value="1"/>
</dbReference>
<dbReference type="OrthoDB" id="9808480at2"/>
<dbReference type="InterPro" id="IPR000551">
    <property type="entry name" value="MerR-type_HTH_dom"/>
</dbReference>
<dbReference type="AlphaFoldDB" id="A0A7U7G8U0"/>
<gene>
    <name evidence="3" type="ORF">BN874_1410014</name>
</gene>
<dbReference type="RefSeq" id="WP_034431142.1">
    <property type="nucleotide sequence ID" value="NZ_CBTK010000048.1"/>
</dbReference>
<dbReference type="GO" id="GO:0003700">
    <property type="term" value="F:DNA-binding transcription factor activity"/>
    <property type="evidence" value="ECO:0007669"/>
    <property type="project" value="InterPro"/>
</dbReference>
<proteinExistence type="predicted"/>
<dbReference type="CDD" id="cd04784">
    <property type="entry name" value="HTH_CadR-PbrR"/>
    <property type="match status" value="1"/>
</dbReference>
<accession>A0A7U7G8U0</accession>
<dbReference type="GO" id="GO:0003677">
    <property type="term" value="F:DNA binding"/>
    <property type="evidence" value="ECO:0007669"/>
    <property type="project" value="UniProtKB-KW"/>
</dbReference>
<evidence type="ECO:0000313" key="3">
    <source>
        <dbReference type="EMBL" id="CDH44026.1"/>
    </source>
</evidence>
<organism evidence="3 4">
    <name type="scientific">Candidatus Contendobacter odensis Run_B_J11</name>
    <dbReference type="NCBI Taxonomy" id="1400861"/>
    <lineage>
        <taxon>Bacteria</taxon>
        <taxon>Pseudomonadati</taxon>
        <taxon>Pseudomonadota</taxon>
        <taxon>Gammaproteobacteria</taxon>
        <taxon>Candidatus Competibacteraceae</taxon>
        <taxon>Candidatus Contendibacter</taxon>
    </lineage>
</organism>
<dbReference type="PRINTS" id="PR00040">
    <property type="entry name" value="HTHMERR"/>
</dbReference>
<dbReference type="PANTHER" id="PTHR30204">
    <property type="entry name" value="REDOX-CYCLING DRUG-SENSING TRANSCRIPTIONAL ACTIVATOR SOXR"/>
    <property type="match status" value="1"/>
</dbReference>
<comment type="caution">
    <text evidence="3">The sequence shown here is derived from an EMBL/GenBank/DDBJ whole genome shotgun (WGS) entry which is preliminary data.</text>
</comment>
<dbReference type="PANTHER" id="PTHR30204:SF92">
    <property type="entry name" value="HTH-TYPE TRANSCRIPTIONAL REGULATOR ZNTR"/>
    <property type="match status" value="1"/>
</dbReference>
<dbReference type="PROSITE" id="PS50937">
    <property type="entry name" value="HTH_MERR_2"/>
    <property type="match status" value="1"/>
</dbReference>
<evidence type="ECO:0000259" key="2">
    <source>
        <dbReference type="PROSITE" id="PS50937"/>
    </source>
</evidence>
<dbReference type="SMART" id="SM00422">
    <property type="entry name" value="HTH_MERR"/>
    <property type="match status" value="1"/>
</dbReference>
<dbReference type="InterPro" id="IPR047057">
    <property type="entry name" value="MerR_fam"/>
</dbReference>
<dbReference type="Gene3D" id="1.10.1660.10">
    <property type="match status" value="1"/>
</dbReference>
<dbReference type="SUPFAM" id="SSF46955">
    <property type="entry name" value="Putative DNA-binding domain"/>
    <property type="match status" value="1"/>
</dbReference>
<dbReference type="NCBIfam" id="TIGR02047">
    <property type="entry name" value="CadR-PbrR"/>
    <property type="match status" value="1"/>
</dbReference>
<dbReference type="GO" id="GO:0046872">
    <property type="term" value="F:metal ion binding"/>
    <property type="evidence" value="ECO:0007669"/>
    <property type="project" value="InterPro"/>
</dbReference>
<reference evidence="3 4" key="1">
    <citation type="journal article" date="2014" name="ISME J.">
        <title>Candidatus Competibacter-lineage genomes retrieved from metagenomes reveal functional metabolic diversity.</title>
        <authorList>
            <person name="McIlroy S.J."/>
            <person name="Albertsen M."/>
            <person name="Andresen E.K."/>
            <person name="Saunders A.M."/>
            <person name="Kristiansen R."/>
            <person name="Stokholm-Bjerregaard M."/>
            <person name="Nielsen K.L."/>
            <person name="Nielsen P.H."/>
        </authorList>
    </citation>
    <scope>NUCLEOTIDE SEQUENCE [LARGE SCALE GENOMIC DNA]</scope>
    <source>
        <strain evidence="3 4">Run_B_J11</strain>
    </source>
</reference>
<keyword evidence="4" id="KW-1185">Reference proteome</keyword>
<dbReference type="InterPro" id="IPR011791">
    <property type="entry name" value="CadR-PbrR"/>
</dbReference>
<dbReference type="GO" id="GO:0045893">
    <property type="term" value="P:positive regulation of DNA-templated transcription"/>
    <property type="evidence" value="ECO:0007669"/>
    <property type="project" value="InterPro"/>
</dbReference>
<feature type="domain" description="HTH merR-type" evidence="2">
    <location>
        <begin position="2"/>
        <end position="71"/>
    </location>
</feature>
<protein>
    <submittedName>
        <fullName evidence="3">Transcriptional regulator, MerR family</fullName>
    </submittedName>
</protein>
<evidence type="ECO:0000313" key="4">
    <source>
        <dbReference type="Proteomes" id="UP000019184"/>
    </source>
</evidence>